<organism evidence="7 8">
    <name type="scientific">Desulfobotulus pelophilus</name>
    <dbReference type="NCBI Taxonomy" id="2823377"/>
    <lineage>
        <taxon>Bacteria</taxon>
        <taxon>Pseudomonadati</taxon>
        <taxon>Thermodesulfobacteriota</taxon>
        <taxon>Desulfobacteria</taxon>
        <taxon>Desulfobacterales</taxon>
        <taxon>Desulfobacteraceae</taxon>
        <taxon>Desulfobotulus</taxon>
    </lineage>
</organism>
<evidence type="ECO:0000313" key="7">
    <source>
        <dbReference type="EMBL" id="MCW7754718.1"/>
    </source>
</evidence>
<dbReference type="Gene3D" id="3.40.50.300">
    <property type="entry name" value="P-loop containing nucleotide triphosphate hydrolases"/>
    <property type="match status" value="2"/>
</dbReference>
<dbReference type="InterPro" id="IPR027094">
    <property type="entry name" value="Mitofusin_fam"/>
</dbReference>
<keyword evidence="3" id="KW-0378">Hydrolase</keyword>
<dbReference type="InterPro" id="IPR045063">
    <property type="entry name" value="Dynamin_N"/>
</dbReference>
<dbReference type="SUPFAM" id="SSF52540">
    <property type="entry name" value="P-loop containing nucleoside triphosphate hydrolases"/>
    <property type="match status" value="1"/>
</dbReference>
<dbReference type="PANTHER" id="PTHR10465:SF0">
    <property type="entry name" value="SARCALUMENIN"/>
    <property type="match status" value="1"/>
</dbReference>
<keyword evidence="4" id="KW-0342">GTP-binding</keyword>
<proteinExistence type="predicted"/>
<dbReference type="RefSeq" id="WP_265425630.1">
    <property type="nucleotide sequence ID" value="NZ_JAPFPW010000014.1"/>
</dbReference>
<dbReference type="EMBL" id="JAPFPW010000014">
    <property type="protein sequence ID" value="MCW7754718.1"/>
    <property type="molecule type" value="Genomic_DNA"/>
</dbReference>
<dbReference type="PANTHER" id="PTHR10465">
    <property type="entry name" value="TRANSMEMBRANE GTPASE FZO1"/>
    <property type="match status" value="1"/>
</dbReference>
<comment type="caution">
    <text evidence="7">The sequence shown here is derived from an EMBL/GenBank/DDBJ whole genome shotgun (WGS) entry which is preliminary data.</text>
</comment>
<keyword evidence="2" id="KW-0547">Nucleotide-binding</keyword>
<reference evidence="7 8" key="1">
    <citation type="submission" date="2022-11" db="EMBL/GenBank/DDBJ databases">
        <title>Desulfobotulus tamanensis H1 sp. nov. - anaerobic, alkaliphilic, sulphate reducing bacterium isolated from terrestrial mud volcano.</title>
        <authorList>
            <person name="Frolova A."/>
            <person name="Merkel A.Y."/>
            <person name="Slobodkin A.I."/>
        </authorList>
    </citation>
    <scope>NUCLEOTIDE SEQUENCE [LARGE SCALE GENOMIC DNA]</scope>
    <source>
        <strain evidence="7 8">H1</strain>
    </source>
</reference>
<evidence type="ECO:0000313" key="8">
    <source>
        <dbReference type="Proteomes" id="UP001209681"/>
    </source>
</evidence>
<gene>
    <name evidence="7" type="ORF">OOT00_12070</name>
</gene>
<feature type="domain" description="Dynamin N-terminal" evidence="6">
    <location>
        <begin position="57"/>
        <end position="281"/>
    </location>
</feature>
<keyword evidence="8" id="KW-1185">Reference proteome</keyword>
<keyword evidence="5" id="KW-0472">Membrane</keyword>
<evidence type="ECO:0000256" key="5">
    <source>
        <dbReference type="ARBA" id="ARBA00023136"/>
    </source>
</evidence>
<protein>
    <submittedName>
        <fullName evidence="7">Dynamin family protein</fullName>
    </submittedName>
</protein>
<dbReference type="Pfam" id="PF00350">
    <property type="entry name" value="Dynamin_N"/>
    <property type="match status" value="1"/>
</dbReference>
<dbReference type="InterPro" id="IPR027417">
    <property type="entry name" value="P-loop_NTPase"/>
</dbReference>
<dbReference type="Proteomes" id="UP001209681">
    <property type="component" value="Unassembled WGS sequence"/>
</dbReference>
<evidence type="ECO:0000256" key="3">
    <source>
        <dbReference type="ARBA" id="ARBA00022801"/>
    </source>
</evidence>
<name>A0ABT3NB83_9BACT</name>
<sequence length="762" mass="85800">MEKYRIWKDGLGVLAKDLLDLAVEYEENDDIHSGSGPSWQRDTKEIMRQFREETLKVAVVGTIKSGKSTLVNAWLGGDILKRGAGVVTSIVTRVRRGEKLRAEVRFKGWDEVNADIEGSLALFPASGWRQVEARFDIRRDRDREDLRVALQTLGTDQLVTEDARNIHSVYLSSYLEGYDSVKAFITTDTPAAVFEESCFSDYQMFVADEVLAAYVRDILITVDDLSMPDGIELADCQGSDAPNPLHIAQVQDYLFQAHLVLYVISSRTGLRQADLRFLNMIRRMGILDSVVFVLNTDFGEHADEEDVLRVVEKVSSELGFLCPGVHLNVFSALYRLLKTLEGQGELPEKERLRLAQWEADPSMVKESIRAFEHFNASLSARMTHERAQLLLMNQAARLRQITASLINRCLVDCDLLGGDQEKAARILEEVRGRHRRVAQVQGLIRSTLDGASASLERELKTSLDRFFDSASGEVIPGILSFIRDYRPDMGNYAGILDSSGFSLALYHAFQDFRQALDTYMTDRVNPEIVRSVREMEVRMQEYYTEVARPYVSMVNDILEEYCAGLRGMGVPLDIPSSAKTPSIVLDPRSLAERMGLRLPPARAVTRYSARVRTEGHMAFGFQRLRRWLSIVFSKDRDAAKEGVTGKEGLKVLANSLKKIRKEADRQIVQHMVDYRENLKFQYVLRLSSALAGALQADLEARFSTCVGEMDILDQTAARRGASQEERLVLIAGLIEKSRELDVRLSAIQEAMVSDVPIMPVHG</sequence>
<evidence type="ECO:0000256" key="1">
    <source>
        <dbReference type="ARBA" id="ARBA00004370"/>
    </source>
</evidence>
<evidence type="ECO:0000256" key="2">
    <source>
        <dbReference type="ARBA" id="ARBA00022741"/>
    </source>
</evidence>
<evidence type="ECO:0000259" key="6">
    <source>
        <dbReference type="Pfam" id="PF00350"/>
    </source>
</evidence>
<evidence type="ECO:0000256" key="4">
    <source>
        <dbReference type="ARBA" id="ARBA00023134"/>
    </source>
</evidence>
<accession>A0ABT3NB83</accession>
<comment type="subcellular location">
    <subcellularLocation>
        <location evidence="1">Membrane</location>
    </subcellularLocation>
</comment>